<feature type="domain" description="FLYWCH-type" evidence="4">
    <location>
        <begin position="28"/>
        <end position="82"/>
    </location>
</feature>
<protein>
    <recommendedName>
        <fullName evidence="4">FLYWCH-type domain-containing protein</fullName>
    </recommendedName>
</protein>
<reference evidence="6" key="1">
    <citation type="journal article" date="2008" name="Insect Biochem. Mol. Biol.">
        <title>The genome of a lepidopteran model insect, the silkworm Bombyx mori.</title>
        <authorList>
            <consortium name="International Silkworm Genome Consortium"/>
        </authorList>
    </citation>
    <scope>NUCLEOTIDE SEQUENCE [LARGE SCALE GENOMIC DNA]</scope>
    <source>
        <strain evidence="6">p50T</strain>
    </source>
</reference>
<reference evidence="5" key="2">
    <citation type="submission" date="2022-06" db="UniProtKB">
        <authorList>
            <consortium name="EnsemblMetazoa"/>
        </authorList>
    </citation>
    <scope>IDENTIFICATION</scope>
    <source>
        <strain evidence="5">p50T (Dazao)</strain>
    </source>
</reference>
<keyword evidence="6" id="KW-1185">Reference proteome</keyword>
<dbReference type="GO" id="GO:0008270">
    <property type="term" value="F:zinc ion binding"/>
    <property type="evidence" value="ECO:0007669"/>
    <property type="project" value="UniProtKB-KW"/>
</dbReference>
<sequence>MLETISRELQSETQSEQRWNNYEMIVVNGRPNLLYEKYTYSRQGPKTQFYYYCSRRLALGCHSKITLNKHGEIIAASIDHRHPPPNLLKTSDGRYLKVFSATVRVFSEPTRKKLSVGRREYIFNSRQ</sequence>
<dbReference type="EnsemblMetazoa" id="XM_038011580.1">
    <property type="protein sequence ID" value="XP_037867508.1"/>
    <property type="gene ID" value="LOC105842255"/>
</dbReference>
<evidence type="ECO:0000256" key="2">
    <source>
        <dbReference type="ARBA" id="ARBA00022771"/>
    </source>
</evidence>
<dbReference type="Gene3D" id="2.20.25.240">
    <property type="match status" value="1"/>
</dbReference>
<organism evidence="5 6">
    <name type="scientific">Bombyx mori</name>
    <name type="common">Silk moth</name>
    <dbReference type="NCBI Taxonomy" id="7091"/>
    <lineage>
        <taxon>Eukaryota</taxon>
        <taxon>Metazoa</taxon>
        <taxon>Ecdysozoa</taxon>
        <taxon>Arthropoda</taxon>
        <taxon>Hexapoda</taxon>
        <taxon>Insecta</taxon>
        <taxon>Pterygota</taxon>
        <taxon>Neoptera</taxon>
        <taxon>Endopterygota</taxon>
        <taxon>Lepidoptera</taxon>
        <taxon>Glossata</taxon>
        <taxon>Ditrysia</taxon>
        <taxon>Bombycoidea</taxon>
        <taxon>Bombycidae</taxon>
        <taxon>Bombycinae</taxon>
        <taxon>Bombyx</taxon>
    </lineage>
</organism>
<name>A0A8R2QUH8_BOMMO</name>
<evidence type="ECO:0000313" key="6">
    <source>
        <dbReference type="Proteomes" id="UP000005204"/>
    </source>
</evidence>
<accession>A0A8R2QUH8</accession>
<evidence type="ECO:0000313" key="5">
    <source>
        <dbReference type="EnsemblMetazoa" id="XP_037867508.1"/>
    </source>
</evidence>
<evidence type="ECO:0000256" key="1">
    <source>
        <dbReference type="ARBA" id="ARBA00022723"/>
    </source>
</evidence>
<keyword evidence="2" id="KW-0863">Zinc-finger</keyword>
<proteinExistence type="predicted"/>
<dbReference type="Pfam" id="PF04500">
    <property type="entry name" value="FLYWCH"/>
    <property type="match status" value="1"/>
</dbReference>
<dbReference type="AlphaFoldDB" id="A0A8R2QUH8"/>
<keyword evidence="1" id="KW-0479">Metal-binding</keyword>
<dbReference type="InterPro" id="IPR007588">
    <property type="entry name" value="Znf_FLYWCH"/>
</dbReference>
<dbReference type="Proteomes" id="UP000005204">
    <property type="component" value="Unassembled WGS sequence"/>
</dbReference>
<evidence type="ECO:0000256" key="3">
    <source>
        <dbReference type="ARBA" id="ARBA00022833"/>
    </source>
</evidence>
<evidence type="ECO:0000259" key="4">
    <source>
        <dbReference type="Pfam" id="PF04500"/>
    </source>
</evidence>
<keyword evidence="3" id="KW-0862">Zinc</keyword>